<dbReference type="InterPro" id="IPR012334">
    <property type="entry name" value="Pectin_lyas_fold"/>
</dbReference>
<name>A0A9D4Z0H1_CHLVU</name>
<dbReference type="CDD" id="cd22823">
    <property type="entry name" value="Gal_Rha_Lectin"/>
    <property type="match status" value="1"/>
</dbReference>
<evidence type="ECO:0000256" key="5">
    <source>
        <dbReference type="SAM" id="SignalP"/>
    </source>
</evidence>
<dbReference type="SUPFAM" id="SSF57016">
    <property type="entry name" value="Plant lectins/antimicrobial peptides"/>
    <property type="match status" value="1"/>
</dbReference>
<sequence length="1754" mass="186495">MAALRQVGTAMQLALLLLIAVAVAPVQAVKCGSNASGAKCPGSKECCSNWGYCGTGPRFCGTGRCFSGACTGSLPSKPAPQPSPKPKPKAATGTVVEARYNDIVQPACTAGGLITSLWGLTYGNQAKKCSSPIANREVSALCLRKARCRFRVTTALFGDPCPGIPKTLRFGYRCTISSPPPSPKPRPKPPKPTPKPAPSGSYFSPFFGKNGELWRPTSRMADWSYAGYMGMQANLPDSRTFPAKFNVKDYGAKGDGKTDDSKAIQAAVDAASQAAILLNTYDCSTKYRQKRCMIPHNGFLNQGKQGVAVLLPPGTYVLTRSVSIVRSNVVLRGTDKKNTWIFMPKPLGAIYGQKQAWSFGGAFLTIDGNNAGYNQGQYMLTRVTSDADKGSRTLQVASTAQIQLGQWVRLYALARSPAKRRARSLLQNSTTADTSSSLVTASSSNGGFLPLTAVLQRQVAIAAAYAASDASRESVGVVAAARSGTLDAYLYGDNRVDSGTNAFYDTDHIRFASRVVAKGANWIKFERPLPYNIRTRWQVHVYNYYSTVQHSGIENLTLKFAHDFYTCHLCCKGYNAITLTSISNCWVRNVDIINADNGIFVTASDFASIRNVAVKVEKPRWVAATQPDNGHHALMIGRSGDVSFRYFSINSQYMHDLSLDGFAERNVFASGSGVDMNLDLHRAGSHNNLFSYLRLGKGTRPFASGGDPGRGAHSGANNTFWNVAPSGVGAKVPLPVCTFGPLLNFIGSYLPPTLPKKPRSAATSIAGDRLNGAGGSADSAEMVASADAANPVWCPRTGWRVNLVPPGRQLQPANIYDAMLATLPSHSQVLPSQSRLVIAVMRTARPAGFVLALVVALAAVSTAVAADANDTAAAQQFNPLSQAGQNLSFEMVPSPPISPEDSADGGADFTVTVGAGGVAYAGCGKDEDVIYAIVNPIFGNTAIGCNSTDSYRIVAAACLGQHYCIVSASTEVFTNACPQAGITLSFGYSCGPPSEQAPSDPADPGPQLSPPPLPSPPSPLPPSPSPPSPLPPYPSPPSPLPPSPSPPSPSPPSPSPPSPRPPSPSPPPPKVDNKDQASVLWGSTGELYKPGGRLGDWSFAGFNASLRPLPVYPAKYNVRDYGARGDGTGDDSGAFQKAVDAASAEAKRTGTGVAVFIPDGRYAIRKTVTITQSNVVLRGSSPDRCVLYFPVPLQSVYGDSQAWAFGGGFLSLVGKRMDSKDRTTKLTDVTGEANRGDYRLQVASVAGIVPGMWVRLFMPAADNTRRRRLLSEEGAPHSGRKLRQVPLPSGKVTVLAGTLPSAQLQPEPLLPPGKVSVLNAPLPQDGPIILDMFADPALQTAMEAAVRAQWATAAALETNPDKVPANAFEANATNPLGMDPMLLATAFYASLAMESESAYDGETNPTKAPATAVQGSLESYLYGNNVVDSGTAKSMFYGKERIRFLSKVVAVGSNWVQFERALPYDVRLKWQPVLHRFTPQVAYSGFESFQMQFAWSTYPQHIIGVKGNNGIAIYDVANCWVSNVKVVDADNGVLASGVDLLTFADITTSFTKLRGTGDMGKRLINGHHALWTSSCSLVLVTRFDIQQRWFHDLSVDSMAEHTVYSNGKGLDINIDCHRAAVHNNLFTAINTGLGARTFNSGGNGDRGANSAANSTWWNVRPASGVAVAIPDCSFGPLLNFFGAWLEPGPKRGLLQAADGPAAGAVVDALVSANAVSPYCTKEGWFVEQLDKGKSAFPWDLHRAQLLARQQGSLK</sequence>
<keyword evidence="1" id="KW-0945">Host-virus interaction</keyword>
<dbReference type="Pfam" id="PF12708">
    <property type="entry name" value="Pect-lyase_RHGA_epim"/>
    <property type="match status" value="2"/>
</dbReference>
<keyword evidence="9" id="KW-1185">Reference proteome</keyword>
<dbReference type="GO" id="GO:0008061">
    <property type="term" value="F:chitin binding"/>
    <property type="evidence" value="ECO:0007669"/>
    <property type="project" value="UniProtKB-UniRule"/>
</dbReference>
<reference evidence="8" key="2">
    <citation type="submission" date="2020-11" db="EMBL/GenBank/DDBJ databases">
        <authorList>
            <person name="Cecchin M."/>
            <person name="Marcolungo L."/>
            <person name="Rossato M."/>
            <person name="Girolomoni L."/>
            <person name="Cosentino E."/>
            <person name="Cuine S."/>
            <person name="Li-Beisson Y."/>
            <person name="Delledonne M."/>
            <person name="Ballottari M."/>
        </authorList>
    </citation>
    <scope>NUCLEOTIDE SEQUENCE</scope>
    <source>
        <strain evidence="8">211/11P</strain>
        <tissue evidence="8">Whole cell</tissue>
    </source>
</reference>
<dbReference type="Gene3D" id="2.60.120.740">
    <property type="match status" value="2"/>
</dbReference>
<feature type="region of interest" description="Disordered" evidence="4">
    <location>
        <begin position="991"/>
        <end position="1076"/>
    </location>
</feature>
<dbReference type="SUPFAM" id="SSF51126">
    <property type="entry name" value="Pectin lyase-like"/>
    <property type="match status" value="3"/>
</dbReference>
<dbReference type="Gene3D" id="2.160.20.10">
    <property type="entry name" value="Single-stranded right-handed beta-helix, Pectin lyase-like"/>
    <property type="match status" value="3"/>
</dbReference>
<feature type="chain" id="PRO_5038844639" evidence="5">
    <location>
        <begin position="29"/>
        <end position="1754"/>
    </location>
</feature>
<dbReference type="InterPro" id="IPR036861">
    <property type="entry name" value="Endochitinase-like_sf"/>
</dbReference>
<dbReference type="OrthoDB" id="187139at2759"/>
<feature type="region of interest" description="Disordered" evidence="4">
    <location>
        <begin position="175"/>
        <end position="201"/>
    </location>
</feature>
<evidence type="ECO:0000313" key="9">
    <source>
        <dbReference type="Proteomes" id="UP001055712"/>
    </source>
</evidence>
<evidence type="ECO:0000256" key="1">
    <source>
        <dbReference type="ARBA" id="ARBA00022581"/>
    </source>
</evidence>
<dbReference type="SMART" id="SM00270">
    <property type="entry name" value="ChtBD1"/>
    <property type="match status" value="1"/>
</dbReference>
<feature type="disulfide bond" evidence="3">
    <location>
        <begin position="46"/>
        <end position="60"/>
    </location>
</feature>
<feature type="compositionally biased region" description="Pro residues" evidence="4">
    <location>
        <begin position="1001"/>
        <end position="1070"/>
    </location>
</feature>
<dbReference type="Pfam" id="PF02140">
    <property type="entry name" value="SUEL_Lectin"/>
    <property type="match status" value="1"/>
</dbReference>
<dbReference type="Proteomes" id="UP001055712">
    <property type="component" value="Unassembled WGS sequence"/>
</dbReference>
<dbReference type="PROSITE" id="PS00026">
    <property type="entry name" value="CHIT_BIND_I_1"/>
    <property type="match status" value="1"/>
</dbReference>
<keyword evidence="3" id="KW-1015">Disulfide bond</keyword>
<feature type="domain" description="SUEL-type lectin" evidence="6">
    <location>
        <begin position="98"/>
        <end position="175"/>
    </location>
</feature>
<feature type="compositionally biased region" description="Pro residues" evidence="4">
    <location>
        <begin position="178"/>
        <end position="197"/>
    </location>
</feature>
<dbReference type="EMBL" id="SIDB01000002">
    <property type="protein sequence ID" value="KAI3436170.1"/>
    <property type="molecule type" value="Genomic_DNA"/>
</dbReference>
<feature type="signal peptide" evidence="5">
    <location>
        <begin position="1"/>
        <end position="28"/>
    </location>
</feature>
<dbReference type="Pfam" id="PF00187">
    <property type="entry name" value="Chitin_bind_1"/>
    <property type="match status" value="1"/>
</dbReference>
<dbReference type="InterPro" id="IPR011050">
    <property type="entry name" value="Pectin_lyase_fold/virulence"/>
</dbReference>
<dbReference type="InterPro" id="IPR043159">
    <property type="entry name" value="Lectin_gal-bd_sf"/>
</dbReference>
<dbReference type="PROSITE" id="PS50228">
    <property type="entry name" value="SUEL_LECTIN"/>
    <property type="match status" value="1"/>
</dbReference>
<organism evidence="8 9">
    <name type="scientific">Chlorella vulgaris</name>
    <name type="common">Green alga</name>
    <dbReference type="NCBI Taxonomy" id="3077"/>
    <lineage>
        <taxon>Eukaryota</taxon>
        <taxon>Viridiplantae</taxon>
        <taxon>Chlorophyta</taxon>
        <taxon>core chlorophytes</taxon>
        <taxon>Trebouxiophyceae</taxon>
        <taxon>Chlorellales</taxon>
        <taxon>Chlorellaceae</taxon>
        <taxon>Chlorella clade</taxon>
        <taxon>Chlorella</taxon>
    </lineage>
</organism>
<feature type="domain" description="Chitin-binding type-1" evidence="7">
    <location>
        <begin position="28"/>
        <end position="72"/>
    </location>
</feature>
<evidence type="ECO:0000256" key="3">
    <source>
        <dbReference type="PROSITE-ProRule" id="PRU00261"/>
    </source>
</evidence>
<dbReference type="InterPro" id="IPR024535">
    <property type="entry name" value="RHGA/B-epi-like_pectate_lyase"/>
</dbReference>
<dbReference type="InterPro" id="IPR000922">
    <property type="entry name" value="Lectin_gal-bd_dom"/>
</dbReference>
<gene>
    <name evidence="8" type="ORF">D9Q98_002226</name>
</gene>
<dbReference type="CDD" id="cd00035">
    <property type="entry name" value="ChtBD1"/>
    <property type="match status" value="1"/>
</dbReference>
<evidence type="ECO:0000256" key="4">
    <source>
        <dbReference type="SAM" id="MobiDB-lite"/>
    </source>
</evidence>
<protein>
    <submittedName>
        <fullName evidence="8">Uncharacterized protein</fullName>
    </submittedName>
</protein>
<dbReference type="PANTHER" id="PTHR13037">
    <property type="entry name" value="FORMIN"/>
    <property type="match status" value="1"/>
</dbReference>
<evidence type="ECO:0000256" key="2">
    <source>
        <dbReference type="ARBA" id="ARBA00022669"/>
    </source>
</evidence>
<dbReference type="GO" id="GO:0030246">
    <property type="term" value="F:carbohydrate binding"/>
    <property type="evidence" value="ECO:0007669"/>
    <property type="project" value="InterPro"/>
</dbReference>
<accession>A0A9D4Z0H1</accession>
<dbReference type="InterPro" id="IPR001002">
    <property type="entry name" value="Chitin-bd_1"/>
</dbReference>
<dbReference type="PROSITE" id="PS50941">
    <property type="entry name" value="CHIT_BIND_I_2"/>
    <property type="match status" value="1"/>
</dbReference>
<evidence type="ECO:0000259" key="6">
    <source>
        <dbReference type="PROSITE" id="PS50228"/>
    </source>
</evidence>
<keyword evidence="2 3" id="KW-0147">Chitin-binding</keyword>
<keyword evidence="5" id="KW-0732">Signal</keyword>
<reference evidence="8" key="1">
    <citation type="journal article" date="2019" name="Plant J.">
        <title>Chlorella vulgaris genome assembly and annotation reveals the molecular basis for metabolic acclimation to high light conditions.</title>
        <authorList>
            <person name="Cecchin M."/>
            <person name="Marcolungo L."/>
            <person name="Rossato M."/>
            <person name="Girolomoni L."/>
            <person name="Cosentino E."/>
            <person name="Cuine S."/>
            <person name="Li-Beisson Y."/>
            <person name="Delledonne M."/>
            <person name="Ballottari M."/>
        </authorList>
    </citation>
    <scope>NUCLEOTIDE SEQUENCE</scope>
    <source>
        <strain evidence="8">211/11P</strain>
    </source>
</reference>
<dbReference type="PANTHER" id="PTHR13037:SF24">
    <property type="entry name" value="POLYCOMB PROTEIN PCL-RELATED"/>
    <property type="match status" value="1"/>
</dbReference>
<dbReference type="Gene3D" id="3.30.60.10">
    <property type="entry name" value="Endochitinase-like"/>
    <property type="match status" value="1"/>
</dbReference>
<dbReference type="InterPro" id="IPR018371">
    <property type="entry name" value="Chitin-binding_1_CS"/>
</dbReference>
<evidence type="ECO:0000313" key="8">
    <source>
        <dbReference type="EMBL" id="KAI3436170.1"/>
    </source>
</evidence>
<comment type="caution">
    <text evidence="3">Lacks conserved residue(s) required for the propagation of feature annotation.</text>
</comment>
<evidence type="ECO:0000259" key="7">
    <source>
        <dbReference type="PROSITE" id="PS50941"/>
    </source>
</evidence>
<comment type="caution">
    <text evidence="8">The sequence shown here is derived from an EMBL/GenBank/DDBJ whole genome shotgun (WGS) entry which is preliminary data.</text>
</comment>
<proteinExistence type="predicted"/>